<dbReference type="WBParaSite" id="RSKR_0000060800.1">
    <property type="protein sequence ID" value="RSKR_0000060800.1"/>
    <property type="gene ID" value="RSKR_0000060800"/>
</dbReference>
<evidence type="ECO:0000313" key="1">
    <source>
        <dbReference type="Proteomes" id="UP000095286"/>
    </source>
</evidence>
<protein>
    <submittedName>
        <fullName evidence="2">Uncharacterized protein</fullName>
    </submittedName>
</protein>
<name>A0AC35THD6_9BILA</name>
<sequence length="121" mass="13014">MGYQYEILQFDQNPPDAPPPPPKIESVGTPSLAVSSPTPNDAPTPSTSPTTHSVAFATKAPSDKTATKGKKHDNGKSKKDRGGNKNKKRHHGEEKNEALPRPISQPADYKEDDGFCCCTIS</sequence>
<evidence type="ECO:0000313" key="2">
    <source>
        <dbReference type="WBParaSite" id="RSKR_0000060800.1"/>
    </source>
</evidence>
<proteinExistence type="predicted"/>
<reference evidence="2" key="1">
    <citation type="submission" date="2016-11" db="UniProtKB">
        <authorList>
            <consortium name="WormBaseParasite"/>
        </authorList>
    </citation>
    <scope>IDENTIFICATION</scope>
    <source>
        <strain evidence="2">KR3021</strain>
    </source>
</reference>
<accession>A0AC35THD6</accession>
<dbReference type="Proteomes" id="UP000095286">
    <property type="component" value="Unplaced"/>
</dbReference>
<organism evidence="1 2">
    <name type="scientific">Rhabditophanes sp. KR3021</name>
    <dbReference type="NCBI Taxonomy" id="114890"/>
    <lineage>
        <taxon>Eukaryota</taxon>
        <taxon>Metazoa</taxon>
        <taxon>Ecdysozoa</taxon>
        <taxon>Nematoda</taxon>
        <taxon>Chromadorea</taxon>
        <taxon>Rhabditida</taxon>
        <taxon>Tylenchina</taxon>
        <taxon>Panagrolaimomorpha</taxon>
        <taxon>Strongyloidoidea</taxon>
        <taxon>Alloionematidae</taxon>
        <taxon>Rhabditophanes</taxon>
    </lineage>
</organism>